<dbReference type="InterPro" id="IPR007337">
    <property type="entry name" value="RelB/DinJ"/>
</dbReference>
<dbReference type="PATRIC" id="fig|1423748.3.peg.1786"/>
<dbReference type="eggNOG" id="ENOG5030JZN">
    <property type="taxonomic scope" value="Bacteria"/>
</dbReference>
<dbReference type="EMBL" id="AZEL01000053">
    <property type="protein sequence ID" value="KRL20871.1"/>
    <property type="molecule type" value="Genomic_DNA"/>
</dbReference>
<dbReference type="Proteomes" id="UP000051311">
    <property type="component" value="Unassembled WGS sequence"/>
</dbReference>
<dbReference type="STRING" id="1423748.FC37_GL001718"/>
<dbReference type="Gene3D" id="1.10.1220.10">
    <property type="entry name" value="Met repressor-like"/>
    <property type="match status" value="1"/>
</dbReference>
<protein>
    <submittedName>
        <fullName evidence="1">Addiction module antitoxin, RelB DinJ family protein</fullName>
    </submittedName>
</protein>
<gene>
    <name evidence="1" type="ORF">FC37_GL001718</name>
</gene>
<dbReference type="RefSeq" id="WP_025006287.1">
    <property type="nucleotide sequence ID" value="NZ_AZEL01000053.1"/>
</dbReference>
<name>A0A0R1NK68_9LACO</name>
<accession>A0A0R1NK68</accession>
<dbReference type="Pfam" id="PF04221">
    <property type="entry name" value="RelB"/>
    <property type="match status" value="1"/>
</dbReference>
<dbReference type="GeneID" id="78203790"/>
<dbReference type="GO" id="GO:0006355">
    <property type="term" value="P:regulation of DNA-templated transcription"/>
    <property type="evidence" value="ECO:0007669"/>
    <property type="project" value="InterPro"/>
</dbReference>
<comment type="caution">
    <text evidence="1">The sequence shown here is derived from an EMBL/GenBank/DDBJ whole genome shotgun (WGS) entry which is preliminary data.</text>
</comment>
<proteinExistence type="predicted"/>
<dbReference type="OrthoDB" id="9808267at2"/>
<organism evidence="1 2">
    <name type="scientific">Lactobacillus gallinarum DSM 10532 = JCM 2011</name>
    <dbReference type="NCBI Taxonomy" id="1423748"/>
    <lineage>
        <taxon>Bacteria</taxon>
        <taxon>Bacillati</taxon>
        <taxon>Bacillota</taxon>
        <taxon>Bacilli</taxon>
        <taxon>Lactobacillales</taxon>
        <taxon>Lactobacillaceae</taxon>
        <taxon>Lactobacillus</taxon>
    </lineage>
</organism>
<evidence type="ECO:0000313" key="1">
    <source>
        <dbReference type="EMBL" id="KRL20871.1"/>
    </source>
</evidence>
<sequence length="95" mass="10750">MISNKEKLSQVNFKMPEKDKKEVAAIFKYYGLDLSTGIKMYLKEVQHTKSIPLSLKPTTELDAAIAEADRGEFAGEFNSLEEFNQGFDKALNDED</sequence>
<reference evidence="1 2" key="1">
    <citation type="journal article" date="2015" name="Genome Announc.">
        <title>Expanding the biotechnology potential of lactobacilli through comparative genomics of 213 strains and associated genera.</title>
        <authorList>
            <person name="Sun Z."/>
            <person name="Harris H.M."/>
            <person name="McCann A."/>
            <person name="Guo C."/>
            <person name="Argimon S."/>
            <person name="Zhang W."/>
            <person name="Yang X."/>
            <person name="Jeffery I.B."/>
            <person name="Cooney J.C."/>
            <person name="Kagawa T.F."/>
            <person name="Liu W."/>
            <person name="Song Y."/>
            <person name="Salvetti E."/>
            <person name="Wrobel A."/>
            <person name="Rasinkangas P."/>
            <person name="Parkhill J."/>
            <person name="Rea M.C."/>
            <person name="O'Sullivan O."/>
            <person name="Ritari J."/>
            <person name="Douillard F.P."/>
            <person name="Paul Ross R."/>
            <person name="Yang R."/>
            <person name="Briner A.E."/>
            <person name="Felis G.E."/>
            <person name="de Vos W.M."/>
            <person name="Barrangou R."/>
            <person name="Klaenhammer T.R."/>
            <person name="Caufield P.W."/>
            <person name="Cui Y."/>
            <person name="Zhang H."/>
            <person name="O'Toole P.W."/>
        </authorList>
    </citation>
    <scope>NUCLEOTIDE SEQUENCE [LARGE SCALE GENOMIC DNA]</scope>
    <source>
        <strain evidence="1 2">DSM 10532</strain>
    </source>
</reference>
<dbReference type="AlphaFoldDB" id="A0A0R1NK68"/>
<evidence type="ECO:0000313" key="2">
    <source>
        <dbReference type="Proteomes" id="UP000051311"/>
    </source>
</evidence>
<dbReference type="InterPro" id="IPR013321">
    <property type="entry name" value="Arc_rbn_hlx_hlx"/>
</dbReference>